<dbReference type="STRING" id="857967.G0R2T5"/>
<dbReference type="PANTHER" id="PTHR45614">
    <property type="entry name" value="MYB PROTEIN-RELATED"/>
    <property type="match status" value="1"/>
</dbReference>
<dbReference type="GO" id="GO:0000981">
    <property type="term" value="F:DNA-binding transcription factor activity, RNA polymerase II-specific"/>
    <property type="evidence" value="ECO:0007669"/>
    <property type="project" value="TreeGrafter"/>
</dbReference>
<dbReference type="CDD" id="cd00167">
    <property type="entry name" value="SANT"/>
    <property type="match status" value="1"/>
</dbReference>
<dbReference type="InterPro" id="IPR050560">
    <property type="entry name" value="MYB_TF"/>
</dbReference>
<sequence>MIFQKSQLNNMGLKIGKKQQAIFQTAQMFNVYIDGKKSLILLLQKVPGQKKKIRKQLNQYQNRDQESGVKLLNIYQEESVNNAEKEKWTEEEDQKIINAHKINGNKWALIAKFLPGRTDNAIKNHWNSTIKRRIKHQREAQQTQQISKRKYVIHNENTNQSEKDQIFQLPQINEKNIQKDFITPHRKIQQIKYDTNLTSFNIQKPQNNIQKRTEKFLTPSEQFEQSTSKIDQKKLLKSNQKEIQLQGIFQFLIKKQNIYNFFNLDIDQQLNIIFPIFSIQQIEKLDTSQCLLKQLIQQIQGTYELQ</sequence>
<dbReference type="GeneID" id="14904257"/>
<proteinExistence type="predicted"/>
<evidence type="ECO:0000259" key="1">
    <source>
        <dbReference type="PROSITE" id="PS50090"/>
    </source>
</evidence>
<dbReference type="RefSeq" id="XP_004027552.1">
    <property type="nucleotide sequence ID" value="XM_004027503.1"/>
</dbReference>
<dbReference type="SUPFAM" id="SSF46689">
    <property type="entry name" value="Homeodomain-like"/>
    <property type="match status" value="1"/>
</dbReference>
<dbReference type="GO" id="GO:0005634">
    <property type="term" value="C:nucleus"/>
    <property type="evidence" value="ECO:0007669"/>
    <property type="project" value="TreeGrafter"/>
</dbReference>
<dbReference type="OrthoDB" id="2143914at2759"/>
<evidence type="ECO:0000313" key="3">
    <source>
        <dbReference type="EMBL" id="EGR28207.1"/>
    </source>
</evidence>
<protein>
    <submittedName>
        <fullName evidence="3">Myb-like DNA-binding domain protein</fullName>
    </submittedName>
</protein>
<dbReference type="PROSITE" id="PS50090">
    <property type="entry name" value="MYB_LIKE"/>
    <property type="match status" value="1"/>
</dbReference>
<dbReference type="eggNOG" id="KOG0048">
    <property type="taxonomic scope" value="Eukaryota"/>
</dbReference>
<reference evidence="3 4" key="1">
    <citation type="submission" date="2011-07" db="EMBL/GenBank/DDBJ databases">
        <authorList>
            <person name="Coyne R."/>
            <person name="Brami D."/>
            <person name="Johnson J."/>
            <person name="Hostetler J."/>
            <person name="Hannick L."/>
            <person name="Clark T."/>
            <person name="Cassidy-Hanley D."/>
            <person name="Inman J."/>
        </authorList>
    </citation>
    <scope>NUCLEOTIDE SEQUENCE [LARGE SCALE GENOMIC DNA]</scope>
    <source>
        <strain evidence="3 4">G5</strain>
    </source>
</reference>
<feature type="domain" description="HTH myb-type" evidence="2">
    <location>
        <begin position="85"/>
        <end position="134"/>
    </location>
</feature>
<gene>
    <name evidence="3" type="ORF">IMG5_181360</name>
</gene>
<dbReference type="InParanoid" id="G0R2T5"/>
<dbReference type="InterPro" id="IPR009057">
    <property type="entry name" value="Homeodomain-like_sf"/>
</dbReference>
<dbReference type="EMBL" id="GL984282">
    <property type="protein sequence ID" value="EGR28207.1"/>
    <property type="molecule type" value="Genomic_DNA"/>
</dbReference>
<name>G0R2T5_ICHMU</name>
<dbReference type="InterPro" id="IPR001005">
    <property type="entry name" value="SANT/Myb"/>
</dbReference>
<dbReference type="PANTHER" id="PTHR45614:SF25">
    <property type="entry name" value="MYB PROTEIN"/>
    <property type="match status" value="1"/>
</dbReference>
<dbReference type="InterPro" id="IPR017930">
    <property type="entry name" value="Myb_dom"/>
</dbReference>
<feature type="domain" description="Myb-like" evidence="1">
    <location>
        <begin position="80"/>
        <end position="130"/>
    </location>
</feature>
<dbReference type="SMART" id="SM00717">
    <property type="entry name" value="SANT"/>
    <property type="match status" value="1"/>
</dbReference>
<evidence type="ECO:0000313" key="4">
    <source>
        <dbReference type="Proteomes" id="UP000008983"/>
    </source>
</evidence>
<dbReference type="Gene3D" id="1.10.10.60">
    <property type="entry name" value="Homeodomain-like"/>
    <property type="match status" value="1"/>
</dbReference>
<keyword evidence="4" id="KW-1185">Reference proteome</keyword>
<evidence type="ECO:0000259" key="2">
    <source>
        <dbReference type="PROSITE" id="PS51294"/>
    </source>
</evidence>
<accession>G0R2T5</accession>
<dbReference type="Proteomes" id="UP000008983">
    <property type="component" value="Unassembled WGS sequence"/>
</dbReference>
<dbReference type="Pfam" id="PF00249">
    <property type="entry name" value="Myb_DNA-binding"/>
    <property type="match status" value="1"/>
</dbReference>
<organism evidence="3 4">
    <name type="scientific">Ichthyophthirius multifiliis</name>
    <name type="common">White spot disease agent</name>
    <name type="synonym">Ich</name>
    <dbReference type="NCBI Taxonomy" id="5932"/>
    <lineage>
        <taxon>Eukaryota</taxon>
        <taxon>Sar</taxon>
        <taxon>Alveolata</taxon>
        <taxon>Ciliophora</taxon>
        <taxon>Intramacronucleata</taxon>
        <taxon>Oligohymenophorea</taxon>
        <taxon>Hymenostomatida</taxon>
        <taxon>Ophryoglenina</taxon>
        <taxon>Ichthyophthirius</taxon>
    </lineage>
</organism>
<dbReference type="GO" id="GO:0000978">
    <property type="term" value="F:RNA polymerase II cis-regulatory region sequence-specific DNA binding"/>
    <property type="evidence" value="ECO:0007669"/>
    <property type="project" value="TreeGrafter"/>
</dbReference>
<dbReference type="PROSITE" id="PS51294">
    <property type="entry name" value="HTH_MYB"/>
    <property type="match status" value="1"/>
</dbReference>
<dbReference type="AlphaFoldDB" id="G0R2T5"/>
<keyword evidence="3" id="KW-0238">DNA-binding</keyword>